<gene>
    <name evidence="1" type="ORF">EKH83_15595</name>
</gene>
<evidence type="ECO:0000313" key="2">
    <source>
        <dbReference type="Proteomes" id="UP000290848"/>
    </source>
</evidence>
<evidence type="ECO:0008006" key="3">
    <source>
        <dbReference type="Google" id="ProtNLM"/>
    </source>
</evidence>
<dbReference type="EMBL" id="RXOC01000011">
    <property type="protein sequence ID" value="RXF68452.1"/>
    <property type="molecule type" value="Genomic_DNA"/>
</dbReference>
<dbReference type="AlphaFoldDB" id="A0A4V1KHU9"/>
<dbReference type="SUPFAM" id="SSF54427">
    <property type="entry name" value="NTF2-like"/>
    <property type="match status" value="1"/>
</dbReference>
<accession>A0A4V1KHU9</accession>
<comment type="caution">
    <text evidence="1">The sequence shown here is derived from an EMBL/GenBank/DDBJ whole genome shotgun (WGS) entry which is preliminary data.</text>
</comment>
<dbReference type="Proteomes" id="UP000290848">
    <property type="component" value="Unassembled WGS sequence"/>
</dbReference>
<dbReference type="InterPro" id="IPR032710">
    <property type="entry name" value="NTF2-like_dom_sf"/>
</dbReference>
<name>A0A4V1KHU9_9SPHI</name>
<dbReference type="Gene3D" id="3.10.450.50">
    <property type="match status" value="1"/>
</dbReference>
<reference evidence="1 2" key="1">
    <citation type="submission" date="2018-12" db="EMBL/GenBank/DDBJ databases">
        <title>The Draft Genome Sequence of the Soil Bacterium Pedobacter tournemirensis R1.</title>
        <authorList>
            <person name="He J."/>
        </authorList>
    </citation>
    <scope>NUCLEOTIDE SEQUENCE [LARGE SCALE GENOMIC DNA]</scope>
    <source>
        <strain evidence="1 2">R1</strain>
    </source>
</reference>
<sequence>MDAAVTTYIDALNYGKIKGLSTVLDQDLKFTVSQGQTILNYNKTQMIESLKAQENIVQNCKTDYTMIESNPGQAIAKVTMKYDGFSKVNFVTLSNTSKGWKITNISSSYN</sequence>
<organism evidence="1 2">
    <name type="scientific">Arcticibacter tournemirensis</name>
    <dbReference type="NCBI Taxonomy" id="699437"/>
    <lineage>
        <taxon>Bacteria</taxon>
        <taxon>Pseudomonadati</taxon>
        <taxon>Bacteroidota</taxon>
        <taxon>Sphingobacteriia</taxon>
        <taxon>Sphingobacteriales</taxon>
        <taxon>Sphingobacteriaceae</taxon>
        <taxon>Arcticibacter</taxon>
    </lineage>
</organism>
<proteinExistence type="predicted"/>
<evidence type="ECO:0000313" key="1">
    <source>
        <dbReference type="EMBL" id="RXF68452.1"/>
    </source>
</evidence>
<dbReference type="Pfam" id="PF12893">
    <property type="entry name" value="Lumazine_bd_2"/>
    <property type="match status" value="1"/>
</dbReference>
<protein>
    <recommendedName>
        <fullName evidence="3">Nuclear transport factor 2 family protein</fullName>
    </recommendedName>
</protein>
<dbReference type="InterPro" id="IPR039437">
    <property type="entry name" value="FrzH/put_lumazine-bd"/>
</dbReference>